<organism evidence="4">
    <name type="scientific">Soboliphyme baturini</name>
    <dbReference type="NCBI Taxonomy" id="241478"/>
    <lineage>
        <taxon>Eukaryota</taxon>
        <taxon>Metazoa</taxon>
        <taxon>Ecdysozoa</taxon>
        <taxon>Nematoda</taxon>
        <taxon>Enoplea</taxon>
        <taxon>Dorylaimia</taxon>
        <taxon>Dioctophymatida</taxon>
        <taxon>Dioctophymatoidea</taxon>
        <taxon>Soboliphymatidae</taxon>
        <taxon>Soboliphyme</taxon>
    </lineage>
</organism>
<dbReference type="WBParaSite" id="SBAD_0001207201-mRNA-1">
    <property type="protein sequence ID" value="SBAD_0001207201-mRNA-1"/>
    <property type="gene ID" value="SBAD_0001207201"/>
</dbReference>
<accession>A0A183J734</accession>
<evidence type="ECO:0000313" key="3">
    <source>
        <dbReference type="Proteomes" id="UP000270296"/>
    </source>
</evidence>
<proteinExistence type="predicted"/>
<evidence type="ECO:0000313" key="2">
    <source>
        <dbReference type="EMBL" id="VDP42108.1"/>
    </source>
</evidence>
<sequence length="104" mass="11674">MAEAKTQLFVTGINQHHSKSTENERPNPVNTEDQPTDNWASSTTIIFLLPATLTASPVRNVVNSCAVHRCILRAVFRQQTMTTLNKNDVDISNPRISTSKLRQR</sequence>
<protein>
    <submittedName>
        <fullName evidence="2 4">Uncharacterized protein</fullName>
    </submittedName>
</protein>
<dbReference type="AlphaFoldDB" id="A0A183J734"/>
<name>A0A183J734_9BILA</name>
<reference evidence="4" key="1">
    <citation type="submission" date="2016-06" db="UniProtKB">
        <authorList>
            <consortium name="WormBaseParasite"/>
        </authorList>
    </citation>
    <scope>IDENTIFICATION</scope>
</reference>
<feature type="compositionally biased region" description="Polar residues" evidence="1">
    <location>
        <begin position="28"/>
        <end position="37"/>
    </location>
</feature>
<gene>
    <name evidence="2" type="ORF">SBAD_LOCUS11682</name>
</gene>
<feature type="region of interest" description="Disordered" evidence="1">
    <location>
        <begin position="1"/>
        <end position="37"/>
    </location>
</feature>
<evidence type="ECO:0000256" key="1">
    <source>
        <dbReference type="SAM" id="MobiDB-lite"/>
    </source>
</evidence>
<evidence type="ECO:0000313" key="4">
    <source>
        <dbReference type="WBParaSite" id="SBAD_0001207201-mRNA-1"/>
    </source>
</evidence>
<dbReference type="EMBL" id="UZAM01016172">
    <property type="protein sequence ID" value="VDP42108.1"/>
    <property type="molecule type" value="Genomic_DNA"/>
</dbReference>
<dbReference type="Proteomes" id="UP000270296">
    <property type="component" value="Unassembled WGS sequence"/>
</dbReference>
<reference evidence="2 3" key="2">
    <citation type="submission" date="2018-11" db="EMBL/GenBank/DDBJ databases">
        <authorList>
            <consortium name="Pathogen Informatics"/>
        </authorList>
    </citation>
    <scope>NUCLEOTIDE SEQUENCE [LARGE SCALE GENOMIC DNA]</scope>
</reference>
<keyword evidence="3" id="KW-1185">Reference proteome</keyword>